<evidence type="ECO:0000313" key="4">
    <source>
        <dbReference type="Proteomes" id="UP000186309"/>
    </source>
</evidence>
<name>A0A1U7CIJ6_9BACT</name>
<feature type="domain" description="Prokaryotic-type class I peptide chain release factors" evidence="2">
    <location>
        <begin position="21"/>
        <end position="37"/>
    </location>
</feature>
<evidence type="ECO:0000259" key="2">
    <source>
        <dbReference type="PROSITE" id="PS00745"/>
    </source>
</evidence>
<protein>
    <submittedName>
        <fullName evidence="3">Peptidyl-tRNA hydrolase ArfB</fullName>
        <ecNumber evidence="3">3.1.1.29</ecNumber>
    </submittedName>
</protein>
<dbReference type="PROSITE" id="PS00745">
    <property type="entry name" value="RF_PROK_I"/>
    <property type="match status" value="1"/>
</dbReference>
<dbReference type="GO" id="GO:0043022">
    <property type="term" value="F:ribosome binding"/>
    <property type="evidence" value="ECO:0007669"/>
    <property type="project" value="TreeGrafter"/>
</dbReference>
<evidence type="ECO:0000313" key="3">
    <source>
        <dbReference type="EMBL" id="APW58727.1"/>
    </source>
</evidence>
<keyword evidence="4" id="KW-1185">Reference proteome</keyword>
<dbReference type="GO" id="GO:0003747">
    <property type="term" value="F:translation release factor activity"/>
    <property type="evidence" value="ECO:0007669"/>
    <property type="project" value="InterPro"/>
</dbReference>
<dbReference type="OrthoDB" id="9815709at2"/>
<dbReference type="GO" id="GO:0004045">
    <property type="term" value="F:peptidyl-tRNA hydrolase activity"/>
    <property type="evidence" value="ECO:0007669"/>
    <property type="project" value="UniProtKB-EC"/>
</dbReference>
<dbReference type="KEGG" id="pbor:BSF38_00130"/>
<dbReference type="AlphaFoldDB" id="A0A1U7CIJ6"/>
<dbReference type="Gene3D" id="3.30.160.20">
    <property type="match status" value="1"/>
</dbReference>
<feature type="compositionally biased region" description="Basic residues" evidence="1">
    <location>
        <begin position="116"/>
        <end position="127"/>
    </location>
</feature>
<dbReference type="PANTHER" id="PTHR47814:SF1">
    <property type="entry name" value="PEPTIDYL-TRNA HYDROLASE ARFB"/>
    <property type="match status" value="1"/>
</dbReference>
<reference evidence="4" key="1">
    <citation type="submission" date="2016-12" db="EMBL/GenBank/DDBJ databases">
        <title>Comparative genomics of four Isosphaeraceae planctomycetes: a common pool of plasmids and glycoside hydrolase genes.</title>
        <authorList>
            <person name="Ivanova A."/>
        </authorList>
    </citation>
    <scope>NUCLEOTIDE SEQUENCE [LARGE SCALE GENOMIC DNA]</scope>
    <source>
        <strain evidence="4">PX4</strain>
    </source>
</reference>
<dbReference type="RefSeq" id="WP_076343003.1">
    <property type="nucleotide sequence ID" value="NZ_CP019082.1"/>
</dbReference>
<dbReference type="GO" id="GO:0072344">
    <property type="term" value="P:rescue of stalled ribosome"/>
    <property type="evidence" value="ECO:0007669"/>
    <property type="project" value="TreeGrafter"/>
</dbReference>
<dbReference type="InterPro" id="IPR000352">
    <property type="entry name" value="Pep_chain_release_fac_I"/>
</dbReference>
<dbReference type="EC" id="3.1.1.29" evidence="3"/>
<keyword evidence="3" id="KW-0378">Hydrolase</keyword>
<dbReference type="PANTHER" id="PTHR47814">
    <property type="entry name" value="PEPTIDYL-TRNA HYDROLASE ARFB"/>
    <property type="match status" value="1"/>
</dbReference>
<organism evidence="3 4">
    <name type="scientific">Paludisphaera borealis</name>
    <dbReference type="NCBI Taxonomy" id="1387353"/>
    <lineage>
        <taxon>Bacteria</taxon>
        <taxon>Pseudomonadati</taxon>
        <taxon>Planctomycetota</taxon>
        <taxon>Planctomycetia</taxon>
        <taxon>Isosphaerales</taxon>
        <taxon>Isosphaeraceae</taxon>
        <taxon>Paludisphaera</taxon>
    </lineage>
</organism>
<evidence type="ECO:0000256" key="1">
    <source>
        <dbReference type="SAM" id="MobiDB-lite"/>
    </source>
</evidence>
<dbReference type="Proteomes" id="UP000186309">
    <property type="component" value="Chromosome"/>
</dbReference>
<dbReference type="Pfam" id="PF00472">
    <property type="entry name" value="RF-1"/>
    <property type="match status" value="1"/>
</dbReference>
<feature type="region of interest" description="Disordered" evidence="1">
    <location>
        <begin position="103"/>
        <end position="141"/>
    </location>
</feature>
<dbReference type="STRING" id="1387353.BSF38_00130"/>
<proteinExistence type="predicted"/>
<sequence>MIVVNDRVTLDDAELDFEFIRAGGPGGQNVNKVSTAVRLRFDLKGSPSLPEDVRRRLIGMAGRKLGADGFLTIHARAKRTQEANRREAVDRLVEMIVAASIRPKLRRPSKPTLGSQKRRLDTKRKHSETKARRRDNGPPDG</sequence>
<dbReference type="SUPFAM" id="SSF110916">
    <property type="entry name" value="Peptidyl-tRNA hydrolase domain-like"/>
    <property type="match status" value="1"/>
</dbReference>
<dbReference type="NCBIfam" id="NF006718">
    <property type="entry name" value="PRK09256.1"/>
    <property type="match status" value="1"/>
</dbReference>
<gene>
    <name evidence="3" type="primary">arfB</name>
    <name evidence="3" type="ORF">BSF38_00130</name>
</gene>
<feature type="compositionally biased region" description="Basic and acidic residues" evidence="1">
    <location>
        <begin position="128"/>
        <end position="141"/>
    </location>
</feature>
<dbReference type="EMBL" id="CP019082">
    <property type="protein sequence ID" value="APW58727.1"/>
    <property type="molecule type" value="Genomic_DNA"/>
</dbReference>
<accession>A0A1U7CIJ6</accession>